<dbReference type="Proteomes" id="UP001530400">
    <property type="component" value="Unassembled WGS sequence"/>
</dbReference>
<dbReference type="InterPro" id="IPR004367">
    <property type="entry name" value="Cyclin_C-dom"/>
</dbReference>
<sequence length="279" mass="31459">MSYTELISQIRVMHQQERSAAYRLSDYIKGHQCHLASDREALCDWGYQTIAACNGVSRSTAVVAISYFDRFLGTSTTAAQLALTDPYDFQLAFVTCLVIALKVHSGFHVETDFVSDVICKNMYPTQEIIYMELQVLQALEWKLNGPTPHDFIDYYLEVVPSIGTAHRKFLIRFSKALVELALPKYSLALHHPSELAFVSICCAMQCAEFDATDRLSVIQLISSLHHDNRELGALFPSMMRLMHECLHEPRIQHVTTSQAEGEEGSILSEQSLVSVTHNK</sequence>
<gene>
    <name evidence="3" type="ORF">ACHAWO_001394</name>
</gene>
<dbReference type="SMART" id="SM01332">
    <property type="entry name" value="Cyclin_C"/>
    <property type="match status" value="1"/>
</dbReference>
<evidence type="ECO:0000313" key="3">
    <source>
        <dbReference type="EMBL" id="KAL3801589.1"/>
    </source>
</evidence>
<reference evidence="3 4" key="1">
    <citation type="submission" date="2024-10" db="EMBL/GenBank/DDBJ databases">
        <title>Updated reference genomes for cyclostephanoid diatoms.</title>
        <authorList>
            <person name="Roberts W.R."/>
            <person name="Alverson A.J."/>
        </authorList>
    </citation>
    <scope>NUCLEOTIDE SEQUENCE [LARGE SCALE GENOMIC DNA]</scope>
    <source>
        <strain evidence="3 4">AJA010-31</strain>
    </source>
</reference>
<dbReference type="SUPFAM" id="SSF47954">
    <property type="entry name" value="Cyclin-like"/>
    <property type="match status" value="1"/>
</dbReference>
<dbReference type="AlphaFoldDB" id="A0ABD3QN33"/>
<evidence type="ECO:0000256" key="1">
    <source>
        <dbReference type="ARBA" id="ARBA00023127"/>
    </source>
</evidence>
<dbReference type="Gene3D" id="1.10.472.10">
    <property type="entry name" value="Cyclin-like"/>
    <property type="match status" value="2"/>
</dbReference>
<accession>A0ABD3QN33</accession>
<name>A0ABD3QN33_9STRA</name>
<evidence type="ECO:0000259" key="2">
    <source>
        <dbReference type="SMART" id="SM01332"/>
    </source>
</evidence>
<dbReference type="InterPro" id="IPR006671">
    <property type="entry name" value="Cyclin_N"/>
</dbReference>
<dbReference type="InterPro" id="IPR036915">
    <property type="entry name" value="Cyclin-like_sf"/>
</dbReference>
<keyword evidence="4" id="KW-1185">Reference proteome</keyword>
<organism evidence="3 4">
    <name type="scientific">Cyclotella atomus</name>
    <dbReference type="NCBI Taxonomy" id="382360"/>
    <lineage>
        <taxon>Eukaryota</taxon>
        <taxon>Sar</taxon>
        <taxon>Stramenopiles</taxon>
        <taxon>Ochrophyta</taxon>
        <taxon>Bacillariophyta</taxon>
        <taxon>Coscinodiscophyceae</taxon>
        <taxon>Thalassiosirophycidae</taxon>
        <taxon>Stephanodiscales</taxon>
        <taxon>Stephanodiscaceae</taxon>
        <taxon>Cyclotella</taxon>
    </lineage>
</organism>
<feature type="domain" description="Cyclin C-terminal" evidence="2">
    <location>
        <begin position="146"/>
        <end position="271"/>
    </location>
</feature>
<dbReference type="InterPro" id="IPR039361">
    <property type="entry name" value="Cyclin"/>
</dbReference>
<dbReference type="PANTHER" id="PTHR10177">
    <property type="entry name" value="CYCLINS"/>
    <property type="match status" value="1"/>
</dbReference>
<evidence type="ECO:0000313" key="4">
    <source>
        <dbReference type="Proteomes" id="UP001530400"/>
    </source>
</evidence>
<dbReference type="EMBL" id="JALLPJ020000131">
    <property type="protein sequence ID" value="KAL3801589.1"/>
    <property type="molecule type" value="Genomic_DNA"/>
</dbReference>
<protein>
    <recommendedName>
        <fullName evidence="2">Cyclin C-terminal domain-containing protein</fullName>
    </recommendedName>
</protein>
<comment type="caution">
    <text evidence="3">The sequence shown here is derived from an EMBL/GenBank/DDBJ whole genome shotgun (WGS) entry which is preliminary data.</text>
</comment>
<dbReference type="Pfam" id="PF00134">
    <property type="entry name" value="Cyclin_N"/>
    <property type="match status" value="1"/>
</dbReference>
<dbReference type="FunFam" id="1.10.472.10:FF:000093">
    <property type="entry name" value="Predicted protein"/>
    <property type="match status" value="1"/>
</dbReference>
<proteinExistence type="predicted"/>
<keyword evidence="1" id="KW-0195">Cyclin</keyword>
<dbReference type="Pfam" id="PF02984">
    <property type="entry name" value="Cyclin_C"/>
    <property type="match status" value="1"/>
</dbReference>